<keyword evidence="18" id="KW-1185">Reference proteome</keyword>
<evidence type="ECO:0000313" key="17">
    <source>
        <dbReference type="EMBL" id="WUM20504.1"/>
    </source>
</evidence>
<evidence type="ECO:0000256" key="12">
    <source>
        <dbReference type="PIRSR" id="PIRSR000732-3"/>
    </source>
</evidence>
<keyword evidence="9" id="KW-0598">Phosphotransferase system</keyword>
<dbReference type="SUPFAM" id="SSF52009">
    <property type="entry name" value="Phosphohistidine domain"/>
    <property type="match status" value="1"/>
</dbReference>
<dbReference type="SUPFAM" id="SSF51621">
    <property type="entry name" value="Phosphoenolpyruvate/pyruvate domain"/>
    <property type="match status" value="1"/>
</dbReference>
<comment type="catalytic activity">
    <reaction evidence="9">
        <text>L-histidyl-[protein] + phosphoenolpyruvate = N(pros)-phospho-L-histidyl-[protein] + pyruvate</text>
        <dbReference type="Rhea" id="RHEA:23880"/>
        <dbReference type="Rhea" id="RHEA-COMP:9745"/>
        <dbReference type="Rhea" id="RHEA-COMP:9746"/>
        <dbReference type="ChEBI" id="CHEBI:15361"/>
        <dbReference type="ChEBI" id="CHEBI:29979"/>
        <dbReference type="ChEBI" id="CHEBI:58702"/>
        <dbReference type="ChEBI" id="CHEBI:64837"/>
        <dbReference type="EC" id="2.7.3.9"/>
    </reaction>
</comment>
<dbReference type="InterPro" id="IPR008279">
    <property type="entry name" value="PEP-util_enz_mobile_dom"/>
</dbReference>
<feature type="binding site" evidence="11">
    <location>
        <position position="351"/>
    </location>
    <ligand>
        <name>phosphoenolpyruvate</name>
        <dbReference type="ChEBI" id="CHEBI:58702"/>
    </ligand>
</feature>
<dbReference type="PANTHER" id="PTHR46244">
    <property type="entry name" value="PHOSPHOENOLPYRUVATE-PROTEIN PHOSPHOTRANSFERASE"/>
    <property type="match status" value="1"/>
</dbReference>
<evidence type="ECO:0000313" key="18">
    <source>
        <dbReference type="Proteomes" id="UP001432128"/>
    </source>
</evidence>
<evidence type="ECO:0000256" key="7">
    <source>
        <dbReference type="ARBA" id="ARBA00022842"/>
    </source>
</evidence>
<proteinExistence type="inferred from homology"/>
<dbReference type="Pfam" id="PF05524">
    <property type="entry name" value="PEP-utilisers_N"/>
    <property type="match status" value="1"/>
</dbReference>
<feature type="binding site" evidence="12">
    <location>
        <position position="463"/>
    </location>
    <ligand>
        <name>Mg(2+)</name>
        <dbReference type="ChEBI" id="CHEBI:18420"/>
    </ligand>
</feature>
<dbReference type="PRINTS" id="PR01736">
    <property type="entry name" value="PHPHTRNFRASE"/>
</dbReference>
<evidence type="ECO:0000259" key="14">
    <source>
        <dbReference type="Pfam" id="PF00391"/>
    </source>
</evidence>
<dbReference type="GO" id="GO:0009401">
    <property type="term" value="P:phosphoenolpyruvate-dependent sugar phosphotransferase system"/>
    <property type="evidence" value="ECO:0007669"/>
    <property type="project" value="UniProtKB-KW"/>
</dbReference>
<evidence type="ECO:0000256" key="13">
    <source>
        <dbReference type="SAM" id="MobiDB-lite"/>
    </source>
</evidence>
<feature type="region of interest" description="Disordered" evidence="13">
    <location>
        <begin position="1"/>
        <end position="27"/>
    </location>
</feature>
<dbReference type="Gene3D" id="1.10.274.10">
    <property type="entry name" value="PtsI, HPr-binding domain"/>
    <property type="match status" value="1"/>
</dbReference>
<dbReference type="InterPro" id="IPR000121">
    <property type="entry name" value="PEP_util_C"/>
</dbReference>
<keyword evidence="4 9" id="KW-0808">Transferase</keyword>
<dbReference type="PROSITE" id="PS00742">
    <property type="entry name" value="PEP_ENZYMES_2"/>
    <property type="match status" value="1"/>
</dbReference>
<dbReference type="InterPro" id="IPR015813">
    <property type="entry name" value="Pyrv/PenolPyrv_kinase-like_dom"/>
</dbReference>
<dbReference type="GO" id="GO:0005737">
    <property type="term" value="C:cytoplasm"/>
    <property type="evidence" value="ECO:0007669"/>
    <property type="project" value="UniProtKB-SubCell"/>
</dbReference>
<dbReference type="InterPro" id="IPR018274">
    <property type="entry name" value="PEP_util_AS"/>
</dbReference>
<dbReference type="EC" id="2.7.3.9" evidence="9"/>
<dbReference type="PROSITE" id="PS00370">
    <property type="entry name" value="PEP_ENZYMES_PHOS_SITE"/>
    <property type="match status" value="1"/>
</dbReference>
<evidence type="ECO:0000259" key="16">
    <source>
        <dbReference type="Pfam" id="PF05524"/>
    </source>
</evidence>
<dbReference type="Pfam" id="PF00391">
    <property type="entry name" value="PEP-utilizers"/>
    <property type="match status" value="1"/>
</dbReference>
<protein>
    <recommendedName>
        <fullName evidence="3 9">Phosphoenolpyruvate-protein phosphotransferase</fullName>
        <ecNumber evidence="9">2.7.3.9</ecNumber>
    </recommendedName>
    <alternativeName>
        <fullName evidence="8 9">Phosphotransferase system, enzyme I</fullName>
    </alternativeName>
</protein>
<keyword evidence="5 9" id="KW-0479">Metal-binding</keyword>
<organism evidence="17 18">
    <name type="scientific">Williamsia herbipolensis</name>
    <dbReference type="NCBI Taxonomy" id="1603258"/>
    <lineage>
        <taxon>Bacteria</taxon>
        <taxon>Bacillati</taxon>
        <taxon>Actinomycetota</taxon>
        <taxon>Actinomycetes</taxon>
        <taxon>Mycobacteriales</taxon>
        <taxon>Nocardiaceae</taxon>
        <taxon>Williamsia</taxon>
    </lineage>
</organism>
<dbReference type="EMBL" id="CP108021">
    <property type="protein sequence ID" value="WUM20504.1"/>
    <property type="molecule type" value="Genomic_DNA"/>
</dbReference>
<dbReference type="GO" id="GO:0046872">
    <property type="term" value="F:metal ion binding"/>
    <property type="evidence" value="ECO:0007669"/>
    <property type="project" value="UniProtKB-KW"/>
</dbReference>
<comment type="cofactor">
    <cofactor evidence="1 9 12">
        <name>Mg(2+)</name>
        <dbReference type="ChEBI" id="CHEBI:18420"/>
    </cofactor>
</comment>
<dbReference type="InterPro" id="IPR024692">
    <property type="entry name" value="PTS_EI"/>
</dbReference>
<evidence type="ECO:0000256" key="10">
    <source>
        <dbReference type="PIRSR" id="PIRSR000732-1"/>
    </source>
</evidence>
<keyword evidence="7 9" id="KW-0460">Magnesium</keyword>
<evidence type="ECO:0000256" key="6">
    <source>
        <dbReference type="ARBA" id="ARBA00022777"/>
    </source>
</evidence>
<keyword evidence="9" id="KW-0762">Sugar transport</keyword>
<evidence type="ECO:0000256" key="5">
    <source>
        <dbReference type="ARBA" id="ARBA00022723"/>
    </source>
</evidence>
<dbReference type="Gene3D" id="3.50.30.10">
    <property type="entry name" value="Phosphohistidine domain"/>
    <property type="match status" value="1"/>
</dbReference>
<dbReference type="AlphaFoldDB" id="A0AAU4K3A5"/>
<dbReference type="GO" id="GO:0008965">
    <property type="term" value="F:phosphoenolpyruvate-protein phosphotransferase activity"/>
    <property type="evidence" value="ECO:0007669"/>
    <property type="project" value="UniProtKB-EC"/>
</dbReference>
<dbReference type="Gene3D" id="3.20.20.60">
    <property type="entry name" value="Phosphoenolpyruvate-binding domains"/>
    <property type="match status" value="1"/>
</dbReference>
<feature type="binding site" evidence="11">
    <location>
        <position position="473"/>
    </location>
    <ligand>
        <name>phosphoenolpyruvate</name>
        <dbReference type="ChEBI" id="CHEBI:58702"/>
    </ligand>
</feature>
<comment type="function">
    <text evidence="9">General (non sugar-specific) component of the phosphoenolpyruvate-dependent sugar phosphotransferase system (sugar PTS). This major carbohydrate active-transport system catalyzes the phosphorylation of incoming sugar substrates concomitantly with their translocation across the cell membrane. Enzyme I transfers the phosphoryl group from phosphoenolpyruvate (PEP) to the phosphoryl carrier protein (HPr).</text>
</comment>
<evidence type="ECO:0000259" key="15">
    <source>
        <dbReference type="Pfam" id="PF02896"/>
    </source>
</evidence>
<comment type="subcellular location">
    <subcellularLocation>
        <location evidence="9">Cytoplasm</location>
    </subcellularLocation>
</comment>
<evidence type="ECO:0000256" key="1">
    <source>
        <dbReference type="ARBA" id="ARBA00001946"/>
    </source>
</evidence>
<dbReference type="RefSeq" id="WP_328857795.1">
    <property type="nucleotide sequence ID" value="NZ_CP108021.1"/>
</dbReference>
<dbReference type="SUPFAM" id="SSF47831">
    <property type="entry name" value="Enzyme I of the PEP:sugar phosphotransferase system HPr-binding (sub)domain"/>
    <property type="match status" value="1"/>
</dbReference>
<feature type="binding site" evidence="12">
    <location>
        <position position="439"/>
    </location>
    <ligand>
        <name>Mg(2+)</name>
        <dbReference type="ChEBI" id="CHEBI:18420"/>
    </ligand>
</feature>
<dbReference type="InterPro" id="IPR050499">
    <property type="entry name" value="PEP-utilizing_PTS_enzyme"/>
</dbReference>
<feature type="domain" description="PEP-utilising enzyme C-terminal" evidence="15">
    <location>
        <begin position="274"/>
        <end position="545"/>
    </location>
</feature>
<name>A0AAU4K3A5_9NOCA</name>
<dbReference type="PIRSF" id="PIRSF000732">
    <property type="entry name" value="PTS_enzyme_I"/>
    <property type="match status" value="1"/>
</dbReference>
<accession>A0AAU4K3A5</accession>
<feature type="domain" description="PEP-utilising enzyme mobile" evidence="14">
    <location>
        <begin position="172"/>
        <end position="242"/>
    </location>
</feature>
<dbReference type="Pfam" id="PF02896">
    <property type="entry name" value="PEP-utilizers_C"/>
    <property type="match status" value="1"/>
</dbReference>
<gene>
    <name evidence="17" type="ORF">OG579_01240</name>
</gene>
<dbReference type="PANTHER" id="PTHR46244:SF3">
    <property type="entry name" value="PHOSPHOENOLPYRUVATE-PROTEIN PHOSPHOTRANSFERASE"/>
    <property type="match status" value="1"/>
</dbReference>
<feature type="active site" description="Proton donor" evidence="10">
    <location>
        <position position="510"/>
    </location>
</feature>
<dbReference type="InterPro" id="IPR008731">
    <property type="entry name" value="PTS_EIN"/>
</dbReference>
<evidence type="ECO:0000256" key="9">
    <source>
        <dbReference type="PIRNR" id="PIRNR000732"/>
    </source>
</evidence>
<keyword evidence="6 9" id="KW-0418">Kinase</keyword>
<dbReference type="Proteomes" id="UP001432128">
    <property type="component" value="Chromosome"/>
</dbReference>
<dbReference type="InterPro" id="IPR040442">
    <property type="entry name" value="Pyrv_kinase-like_dom_sf"/>
</dbReference>
<keyword evidence="9" id="KW-0963">Cytoplasm</keyword>
<reference evidence="17 18" key="1">
    <citation type="submission" date="2022-10" db="EMBL/GenBank/DDBJ databases">
        <title>The complete genomes of actinobacterial strains from the NBC collection.</title>
        <authorList>
            <person name="Joergensen T.S."/>
            <person name="Alvarez Arevalo M."/>
            <person name="Sterndorff E.B."/>
            <person name="Faurdal D."/>
            <person name="Vuksanovic O."/>
            <person name="Mourched A.-S."/>
            <person name="Charusanti P."/>
            <person name="Shaw S."/>
            <person name="Blin K."/>
            <person name="Weber T."/>
        </authorList>
    </citation>
    <scope>NUCLEOTIDE SEQUENCE [LARGE SCALE GENOMIC DNA]</scope>
    <source>
        <strain evidence="17 18">NBC_00319</strain>
    </source>
</reference>
<dbReference type="InterPro" id="IPR036618">
    <property type="entry name" value="PtsI_HPr-bd_sf"/>
</dbReference>
<dbReference type="GO" id="GO:0016301">
    <property type="term" value="F:kinase activity"/>
    <property type="evidence" value="ECO:0007669"/>
    <property type="project" value="UniProtKB-KW"/>
</dbReference>
<feature type="compositionally biased region" description="Polar residues" evidence="13">
    <location>
        <begin position="8"/>
        <end position="20"/>
    </location>
</feature>
<feature type="domain" description="Phosphotransferase system enzyme I N-terminal" evidence="16">
    <location>
        <begin position="28"/>
        <end position="144"/>
    </location>
</feature>
<evidence type="ECO:0000256" key="8">
    <source>
        <dbReference type="ARBA" id="ARBA00033235"/>
    </source>
</evidence>
<dbReference type="InterPro" id="IPR023151">
    <property type="entry name" value="PEP_util_CS"/>
</dbReference>
<feature type="active site" description="Tele-phosphohistidine intermediate" evidence="10">
    <location>
        <position position="207"/>
    </location>
</feature>
<evidence type="ECO:0000256" key="2">
    <source>
        <dbReference type="ARBA" id="ARBA00007837"/>
    </source>
</evidence>
<comment type="similarity">
    <text evidence="2 9">Belongs to the PEP-utilizing enzyme family.</text>
</comment>
<evidence type="ECO:0000256" key="11">
    <source>
        <dbReference type="PIRSR" id="PIRSR000732-2"/>
    </source>
</evidence>
<dbReference type="InterPro" id="IPR036637">
    <property type="entry name" value="Phosphohistidine_dom_sf"/>
</dbReference>
<sequence>MAPHATANDLSTEDVSSSTDPAAPTVLTGTPVVSGVAFAPVMWPGERPALPGPGTPPADAEAECARFVAAAAAVADRLRARASAGTGVASEVLSATAALAQDRGWISSAEKLIRAGSPAPNAAVDATEQFVAMFTKLGGLMAERVTDLLDVRDRVLAELAGDPEPGLAQPDHEVILFADDLAPADTSGLDPALVLGLATRLGGPTSHTAIIARQLGIPCVVAVGALTSVAAGTPVMLDGEAGTVTVGPDAETARTAVARSRDAAELVSRWSGPGRTADGLDVSILANVQDGASARSATDFPVQGIGLFRTELAFLDRAKEPDAAEQTALYREVIEAFVPSAGQPDAKIVIRTLDAGSDKPLLFADNGTEANPALGVRGLRVAFGNPGLLDRQLDAIAAAAEATGSSPWVMAPMVATATEARDFAAKVRARGLVAGVMIEIPSAALLAPSILAEVDFVSIGTNDLTQYTMAADRMSAELAYLTDPWQPAVLALINMVASAGSATGKSVGVCGEAAADPLLACVLVGMGVTSLSSAPAAAAGVGAALGQVTTAQCRAAAQAALATADPADARAAAAAPLHA</sequence>
<keyword evidence="9" id="KW-0813">Transport</keyword>
<feature type="binding site" evidence="11">
    <location>
        <begin position="462"/>
        <end position="463"/>
    </location>
    <ligand>
        <name>phosphoenolpyruvate</name>
        <dbReference type="ChEBI" id="CHEBI:58702"/>
    </ligand>
</feature>
<dbReference type="KEGG" id="whr:OG579_01240"/>
<evidence type="ECO:0000256" key="3">
    <source>
        <dbReference type="ARBA" id="ARBA00016544"/>
    </source>
</evidence>
<evidence type="ECO:0000256" key="4">
    <source>
        <dbReference type="ARBA" id="ARBA00022679"/>
    </source>
</evidence>
<feature type="binding site" evidence="11">
    <location>
        <position position="309"/>
    </location>
    <ligand>
        <name>phosphoenolpyruvate</name>
        <dbReference type="ChEBI" id="CHEBI:58702"/>
    </ligand>
</feature>